<dbReference type="Proteomes" id="UP001327459">
    <property type="component" value="Chromosome"/>
</dbReference>
<feature type="signal peptide" evidence="1">
    <location>
        <begin position="1"/>
        <end position="30"/>
    </location>
</feature>
<dbReference type="NCBIfam" id="TIGR02001">
    <property type="entry name" value="gcw_chp"/>
    <property type="match status" value="1"/>
</dbReference>
<dbReference type="InterPro" id="IPR010239">
    <property type="entry name" value="CHP02001"/>
</dbReference>
<dbReference type="EMBL" id="CP140153">
    <property type="protein sequence ID" value="WQH16469.1"/>
    <property type="molecule type" value="Genomic_DNA"/>
</dbReference>
<feature type="chain" id="PRO_5046684695" evidence="1">
    <location>
        <begin position="31"/>
        <end position="243"/>
    </location>
</feature>
<dbReference type="Pfam" id="PF09694">
    <property type="entry name" value="Gcw_chp"/>
    <property type="match status" value="1"/>
</dbReference>
<evidence type="ECO:0000313" key="2">
    <source>
        <dbReference type="EMBL" id="WQH16469.1"/>
    </source>
</evidence>
<keyword evidence="1" id="KW-0732">Signal</keyword>
<dbReference type="RefSeq" id="WP_322521461.1">
    <property type="nucleotide sequence ID" value="NZ_CP140153.1"/>
</dbReference>
<accession>A0ABZ0YWD6</accession>
<keyword evidence="3" id="KW-1185">Reference proteome</keyword>
<sequence>MKKTLIATSLSTAMASALSLSALTLPSVAAAEVSANAGVVSNYFFRGVTQTDDGAAVQGGLDYGHESGFYAGTWASTVDFGDGTSYELDLYAGYGGSIGDLGYDVGYIYYAYPDGDDLDFGEIYGSLTYSYFTAGMAYTVNSQATGESVFDTGDMYYYAGVDVPFGESGYSGSLYYGYYSFDADSSTYDVDYGHWSAGLSKDAGEFGSFGLNFELADIDEGNPVFGDDNSDDLKLWISWSKSF</sequence>
<reference evidence="2 3" key="1">
    <citation type="submission" date="2023-11" db="EMBL/GenBank/DDBJ databases">
        <title>MicrobeMod: A computational toolkit for identifying prokaryotic methylation and restriction-modification with nanopore sequencing.</title>
        <authorList>
            <person name="Crits-Christoph A."/>
            <person name="Kang S.C."/>
            <person name="Lee H."/>
            <person name="Ostrov N."/>
        </authorList>
    </citation>
    <scope>NUCLEOTIDE SEQUENCE [LARGE SCALE GENOMIC DNA]</scope>
    <source>
        <strain evidence="2 3">ATCC 49870</strain>
    </source>
</reference>
<proteinExistence type="predicted"/>
<organism evidence="2 3">
    <name type="scientific">Guyparkeria halophila</name>
    <dbReference type="NCBI Taxonomy" id="47960"/>
    <lineage>
        <taxon>Bacteria</taxon>
        <taxon>Pseudomonadati</taxon>
        <taxon>Pseudomonadota</taxon>
        <taxon>Gammaproteobacteria</taxon>
        <taxon>Chromatiales</taxon>
        <taxon>Thioalkalibacteraceae</taxon>
        <taxon>Guyparkeria</taxon>
    </lineage>
</organism>
<name>A0ABZ0YWD6_9GAMM</name>
<protein>
    <submittedName>
        <fullName evidence="2">TorF family putative porin</fullName>
    </submittedName>
</protein>
<evidence type="ECO:0000313" key="3">
    <source>
        <dbReference type="Proteomes" id="UP001327459"/>
    </source>
</evidence>
<evidence type="ECO:0000256" key="1">
    <source>
        <dbReference type="SAM" id="SignalP"/>
    </source>
</evidence>
<gene>
    <name evidence="2" type="ORF">SR882_00810</name>
</gene>